<evidence type="ECO:0000313" key="3">
    <source>
        <dbReference type="EMBL" id="PFX22127.1"/>
    </source>
</evidence>
<gene>
    <name evidence="3" type="primary">RDH8</name>
    <name evidence="3" type="ORF">AWC38_SpisGene13372</name>
</gene>
<evidence type="ECO:0000313" key="4">
    <source>
        <dbReference type="Proteomes" id="UP000225706"/>
    </source>
</evidence>
<dbReference type="EMBL" id="LSMT01000250">
    <property type="protein sequence ID" value="PFX22127.1"/>
    <property type="molecule type" value="Genomic_DNA"/>
</dbReference>
<dbReference type="InterPro" id="IPR036291">
    <property type="entry name" value="NAD(P)-bd_dom_sf"/>
</dbReference>
<comment type="caution">
    <text evidence="3">The sequence shown here is derived from an EMBL/GenBank/DDBJ whole genome shotgun (WGS) entry which is preliminary data.</text>
</comment>
<keyword evidence="4" id="KW-1185">Reference proteome</keyword>
<name>A0A2B4S0M9_STYPI</name>
<evidence type="ECO:0000256" key="1">
    <source>
        <dbReference type="ARBA" id="ARBA00006484"/>
    </source>
</evidence>
<dbReference type="InterPro" id="IPR051911">
    <property type="entry name" value="SDR_oxidoreductase"/>
</dbReference>
<dbReference type="SUPFAM" id="SSF51735">
    <property type="entry name" value="NAD(P)-binding Rossmann-fold domains"/>
    <property type="match status" value="1"/>
</dbReference>
<reference evidence="4" key="1">
    <citation type="journal article" date="2017" name="bioRxiv">
        <title>Comparative analysis of the genomes of Stylophora pistillata and Acropora digitifera provides evidence for extensive differences between species of corals.</title>
        <authorList>
            <person name="Voolstra C.R."/>
            <person name="Li Y."/>
            <person name="Liew Y.J."/>
            <person name="Baumgarten S."/>
            <person name="Zoccola D."/>
            <person name="Flot J.-F."/>
            <person name="Tambutte S."/>
            <person name="Allemand D."/>
            <person name="Aranda M."/>
        </authorList>
    </citation>
    <scope>NUCLEOTIDE SEQUENCE [LARGE SCALE GENOMIC DNA]</scope>
</reference>
<dbReference type="PRINTS" id="PR00081">
    <property type="entry name" value="GDHRDH"/>
</dbReference>
<evidence type="ECO:0000256" key="2">
    <source>
        <dbReference type="ARBA" id="ARBA00023002"/>
    </source>
</evidence>
<dbReference type="Proteomes" id="UP000225706">
    <property type="component" value="Unassembled WGS sequence"/>
</dbReference>
<dbReference type="STRING" id="50429.A0A2B4S0M9"/>
<sequence length="336" mass="37921">MGAAKSRMVFKRKQPLIRKSVQIEEEAAAPKIVLFTGHSHRMNLAIALPLAEDPLSSFKVLVTIPSLTSSEYLEDPRVLNVLNKTLFVLQMNLESNESIKGVLGEIMDTDGFIDAVVITSNVLLSGQLETHTTDQAKTIFDVNTIFVVSIVKAVLPMMKKQRDGRLIIVSNQAGVLGIPFHGIYCASKFALEGFMERIAPECLAFNIRCSIVETSMIKGEEKTAQTIQVSIRSKMENADDHTKKYQDSCSAKMRRQRSVKNFDLHRVTELIREIILEERPHFRYQLNKSSKDAAREKWNDLHGDTYIFDSAEQFLCVETERLQDALDNLNSVESKV</sequence>
<accession>A0A2B4S0M9</accession>
<dbReference type="OrthoDB" id="47007at2759"/>
<dbReference type="PANTHER" id="PTHR43976:SF16">
    <property type="entry name" value="SHORT-CHAIN DEHYDROGENASE_REDUCTASE FAMILY PROTEIN"/>
    <property type="match status" value="1"/>
</dbReference>
<keyword evidence="2" id="KW-0560">Oxidoreductase</keyword>
<proteinExistence type="inferred from homology"/>
<dbReference type="AlphaFoldDB" id="A0A2B4S0M9"/>
<organism evidence="3 4">
    <name type="scientific">Stylophora pistillata</name>
    <name type="common">Smooth cauliflower coral</name>
    <dbReference type="NCBI Taxonomy" id="50429"/>
    <lineage>
        <taxon>Eukaryota</taxon>
        <taxon>Metazoa</taxon>
        <taxon>Cnidaria</taxon>
        <taxon>Anthozoa</taxon>
        <taxon>Hexacorallia</taxon>
        <taxon>Scleractinia</taxon>
        <taxon>Astrocoeniina</taxon>
        <taxon>Pocilloporidae</taxon>
        <taxon>Stylophora</taxon>
    </lineage>
</organism>
<dbReference type="Gene3D" id="3.40.50.720">
    <property type="entry name" value="NAD(P)-binding Rossmann-like Domain"/>
    <property type="match status" value="1"/>
</dbReference>
<comment type="similarity">
    <text evidence="1">Belongs to the short-chain dehydrogenases/reductases (SDR) family.</text>
</comment>
<dbReference type="PANTHER" id="PTHR43976">
    <property type="entry name" value="SHORT CHAIN DEHYDROGENASE"/>
    <property type="match status" value="1"/>
</dbReference>
<dbReference type="InterPro" id="IPR002347">
    <property type="entry name" value="SDR_fam"/>
</dbReference>
<protein>
    <submittedName>
        <fullName evidence="3">Retinol dehydrogenase 8</fullName>
    </submittedName>
</protein>
<dbReference type="GO" id="GO:0016491">
    <property type="term" value="F:oxidoreductase activity"/>
    <property type="evidence" value="ECO:0007669"/>
    <property type="project" value="UniProtKB-KW"/>
</dbReference>
<dbReference type="Pfam" id="PF00106">
    <property type="entry name" value="adh_short"/>
    <property type="match status" value="1"/>
</dbReference>